<dbReference type="EMBL" id="FWFS01000001">
    <property type="protein sequence ID" value="SLN10589.1"/>
    <property type="molecule type" value="Genomic_DNA"/>
</dbReference>
<evidence type="ECO:0000259" key="2">
    <source>
        <dbReference type="Pfam" id="PF13439"/>
    </source>
</evidence>
<evidence type="ECO:0000313" key="3">
    <source>
        <dbReference type="EMBL" id="SLN10589.1"/>
    </source>
</evidence>
<dbReference type="Proteomes" id="UP000193862">
    <property type="component" value="Unassembled WGS sequence"/>
</dbReference>
<dbReference type="PANTHER" id="PTHR46401">
    <property type="entry name" value="GLYCOSYLTRANSFERASE WBBK-RELATED"/>
    <property type="match status" value="1"/>
</dbReference>
<gene>
    <name evidence="3" type="ORF">AQS8620_00053</name>
</gene>
<evidence type="ECO:0000313" key="4">
    <source>
        <dbReference type="Proteomes" id="UP000193862"/>
    </source>
</evidence>
<dbReference type="SUPFAM" id="SSF53756">
    <property type="entry name" value="UDP-Glycosyltransferase/glycogen phosphorylase"/>
    <property type="match status" value="1"/>
</dbReference>
<feature type="domain" description="Glycosyl transferase family 1" evidence="1">
    <location>
        <begin position="221"/>
        <end position="342"/>
    </location>
</feature>
<name>A0A1Y5R7Y2_9RHOB</name>
<evidence type="ECO:0000259" key="1">
    <source>
        <dbReference type="Pfam" id="PF00534"/>
    </source>
</evidence>
<proteinExistence type="predicted"/>
<protein>
    <submittedName>
        <fullName evidence="3">Glycosyl transferases group 1</fullName>
    </submittedName>
</protein>
<feature type="domain" description="Glycosyltransferase subfamily 4-like N-terminal" evidence="2">
    <location>
        <begin position="95"/>
        <end position="211"/>
    </location>
</feature>
<dbReference type="RefSeq" id="WP_085834823.1">
    <property type="nucleotide sequence ID" value="NZ_FWFS01000001.1"/>
</dbReference>
<dbReference type="GO" id="GO:0016757">
    <property type="term" value="F:glycosyltransferase activity"/>
    <property type="evidence" value="ECO:0007669"/>
    <property type="project" value="InterPro"/>
</dbReference>
<dbReference type="InterPro" id="IPR028098">
    <property type="entry name" value="Glyco_trans_4-like_N"/>
</dbReference>
<reference evidence="3 4" key="1">
    <citation type="submission" date="2017-03" db="EMBL/GenBank/DDBJ databases">
        <authorList>
            <person name="Afonso C.L."/>
            <person name="Miller P.J."/>
            <person name="Scott M.A."/>
            <person name="Spackman E."/>
            <person name="Goraichik I."/>
            <person name="Dimitrov K.M."/>
            <person name="Suarez D.L."/>
            <person name="Swayne D.E."/>
        </authorList>
    </citation>
    <scope>NUCLEOTIDE SEQUENCE [LARGE SCALE GENOMIC DNA]</scope>
    <source>
        <strain evidence="3 4">CECT 8620</strain>
    </source>
</reference>
<dbReference type="Gene3D" id="3.40.50.2000">
    <property type="entry name" value="Glycogen Phosphorylase B"/>
    <property type="match status" value="2"/>
</dbReference>
<dbReference type="AlphaFoldDB" id="A0A1Y5R7Y2"/>
<dbReference type="PANTHER" id="PTHR46401:SF9">
    <property type="entry name" value="MANNOSYLTRANSFERASE A"/>
    <property type="match status" value="1"/>
</dbReference>
<dbReference type="InterPro" id="IPR001296">
    <property type="entry name" value="Glyco_trans_1"/>
</dbReference>
<dbReference type="OrthoDB" id="9790710at2"/>
<keyword evidence="3" id="KW-0808">Transferase</keyword>
<dbReference type="Pfam" id="PF00534">
    <property type="entry name" value="Glycos_transf_1"/>
    <property type="match status" value="1"/>
</dbReference>
<keyword evidence="4" id="KW-1185">Reference proteome</keyword>
<organism evidence="3 4">
    <name type="scientific">Aquimixticola soesokkakensis</name>
    <dbReference type="NCBI Taxonomy" id="1519096"/>
    <lineage>
        <taxon>Bacteria</taxon>
        <taxon>Pseudomonadati</taxon>
        <taxon>Pseudomonadota</taxon>
        <taxon>Alphaproteobacteria</taxon>
        <taxon>Rhodobacterales</taxon>
        <taxon>Paracoccaceae</taxon>
        <taxon>Aquimixticola</taxon>
    </lineage>
</organism>
<dbReference type="Pfam" id="PF13439">
    <property type="entry name" value="Glyco_transf_4"/>
    <property type="match status" value="1"/>
</dbReference>
<accession>A0A1Y5R7Y2</accession>
<sequence length="395" mass="44054">MARLLDLTRLIARADAAARSGVERVEFEYLERLLREQGPLFALVRTTLGYVLLDRAGVARVHDALQRGEWGPRDLLARLSHRTPSRRARAESDLRRWCLARSRPRGLGRMLRRHVPRGVSYINVGHSNLRREVMVALRAGGAQITVLVHDMIPLDFPQFTRAGVAEAFAIRMATVGAFADRIIAVSHDTAARITAHLPDSPPITVAHNGVRIAVPTGGRAPSPRPAFVVLGTIEPRKNHAFLLDLWERMSAPRPILHIIGARGWDMAPFFDRLHASPLFERDIFLWHGLEDAQVAQMLISSRGLLMPSFAEGFGLPPMEAAALGVPVICNDLAIYAETLGDYPVYAPLTDMYLWETKLKNFADLSEADYNASCEARALRNLPDWDDHFARVLPLI</sequence>